<evidence type="ECO:0000313" key="7">
    <source>
        <dbReference type="Proteomes" id="UP000031532"/>
    </source>
</evidence>
<accession>A0A9X5I3P5</accession>
<dbReference type="GO" id="GO:0005737">
    <property type="term" value="C:cytoplasm"/>
    <property type="evidence" value="ECO:0007669"/>
    <property type="project" value="InterPro"/>
</dbReference>
<dbReference type="GO" id="GO:0006935">
    <property type="term" value="P:chemotaxis"/>
    <property type="evidence" value="ECO:0007669"/>
    <property type="project" value="InterPro"/>
</dbReference>
<dbReference type="EC" id="3.1.1.61" evidence="2"/>
<dbReference type="RefSeq" id="WP_052289995.1">
    <property type="nucleotide sequence ID" value="NZ_JTJC03000001.1"/>
</dbReference>
<dbReference type="PANTHER" id="PTHR42872:SF6">
    <property type="entry name" value="PROTEIN-GLUTAMATE METHYLESTERASE_PROTEIN-GLUTAMINE GLUTAMINASE"/>
    <property type="match status" value="1"/>
</dbReference>
<evidence type="ECO:0000256" key="2">
    <source>
        <dbReference type="ARBA" id="ARBA00039140"/>
    </source>
</evidence>
<dbReference type="EMBL" id="JTJC03000001">
    <property type="protein sequence ID" value="NHC33779.1"/>
    <property type="molecule type" value="Genomic_DNA"/>
</dbReference>
<sequence>MDNFAPLDREKQMLGHDIIVVVLAASDGGRNALSHILAALPIDFPAAIIVVQYLDTRSQPSLMLDLLNHPSSLPLLPAHAREQLRSGRAYIAPATSHLFVTPNGTLCLSNAVFVDWTRPSADLPLQSVAASFKQRAIAVVLSARGSGSTCAQ</sequence>
<dbReference type="InterPro" id="IPR035909">
    <property type="entry name" value="CheB_C"/>
</dbReference>
<keyword evidence="7" id="KW-1185">Reference proteome</keyword>
<reference evidence="6 7" key="1">
    <citation type="journal article" date="2015" name="Genome Announc.">
        <title>Draft Genome Sequence of the Terrestrial Cyanobacterium Scytonema millei VB511283, Isolated from Eastern India.</title>
        <authorList>
            <person name="Sen D."/>
            <person name="Chandrababunaidu M.M."/>
            <person name="Singh D."/>
            <person name="Sanghi N."/>
            <person name="Ghorai A."/>
            <person name="Mishra G.P."/>
            <person name="Madduluri M."/>
            <person name="Adhikary S.P."/>
            <person name="Tripathy S."/>
        </authorList>
    </citation>
    <scope>NUCLEOTIDE SEQUENCE [LARGE SCALE GENOMIC DNA]</scope>
    <source>
        <strain evidence="6 7">VB511283</strain>
    </source>
</reference>
<dbReference type="Pfam" id="PF01339">
    <property type="entry name" value="CheB_methylest"/>
    <property type="match status" value="1"/>
</dbReference>
<name>A0A9X5I3P5_9CYAN</name>
<evidence type="ECO:0000313" key="6">
    <source>
        <dbReference type="EMBL" id="NHC33779.1"/>
    </source>
</evidence>
<dbReference type="Gene3D" id="3.40.50.180">
    <property type="entry name" value="Methylesterase CheB, C-terminal domain"/>
    <property type="match status" value="1"/>
</dbReference>
<gene>
    <name evidence="6" type="ORF">QH73_0003725</name>
</gene>
<comment type="caution">
    <text evidence="4">Lacks conserved residue(s) required for the propagation of feature annotation.</text>
</comment>
<comment type="caution">
    <text evidence="6">The sequence shown here is derived from an EMBL/GenBank/DDBJ whole genome shotgun (WGS) entry which is preliminary data.</text>
</comment>
<dbReference type="PROSITE" id="PS50122">
    <property type="entry name" value="CHEB"/>
    <property type="match status" value="1"/>
</dbReference>
<dbReference type="OrthoDB" id="9793421at2"/>
<evidence type="ECO:0000256" key="3">
    <source>
        <dbReference type="ARBA" id="ARBA00048267"/>
    </source>
</evidence>
<organism evidence="6 7">
    <name type="scientific">Scytonema millei VB511283</name>
    <dbReference type="NCBI Taxonomy" id="1245923"/>
    <lineage>
        <taxon>Bacteria</taxon>
        <taxon>Bacillati</taxon>
        <taxon>Cyanobacteriota</taxon>
        <taxon>Cyanophyceae</taxon>
        <taxon>Nostocales</taxon>
        <taxon>Scytonemataceae</taxon>
        <taxon>Scytonema</taxon>
    </lineage>
</organism>
<dbReference type="Proteomes" id="UP000031532">
    <property type="component" value="Unassembled WGS sequence"/>
</dbReference>
<comment type="catalytic activity">
    <reaction evidence="3">
        <text>[protein]-L-glutamate 5-O-methyl ester + H2O = L-glutamyl-[protein] + methanol + H(+)</text>
        <dbReference type="Rhea" id="RHEA:23236"/>
        <dbReference type="Rhea" id="RHEA-COMP:10208"/>
        <dbReference type="Rhea" id="RHEA-COMP:10311"/>
        <dbReference type="ChEBI" id="CHEBI:15377"/>
        <dbReference type="ChEBI" id="CHEBI:15378"/>
        <dbReference type="ChEBI" id="CHEBI:17790"/>
        <dbReference type="ChEBI" id="CHEBI:29973"/>
        <dbReference type="ChEBI" id="CHEBI:82795"/>
        <dbReference type="EC" id="3.1.1.61"/>
    </reaction>
</comment>
<keyword evidence="1" id="KW-0378">Hydrolase</keyword>
<proteinExistence type="predicted"/>
<dbReference type="PANTHER" id="PTHR42872">
    <property type="entry name" value="PROTEIN-GLUTAMATE METHYLESTERASE/PROTEIN-GLUTAMINE GLUTAMINASE"/>
    <property type="match status" value="1"/>
</dbReference>
<dbReference type="AlphaFoldDB" id="A0A9X5I3P5"/>
<dbReference type="GO" id="GO:0008984">
    <property type="term" value="F:protein-glutamate methylesterase activity"/>
    <property type="evidence" value="ECO:0007669"/>
    <property type="project" value="UniProtKB-EC"/>
</dbReference>
<evidence type="ECO:0000259" key="5">
    <source>
        <dbReference type="PROSITE" id="PS50122"/>
    </source>
</evidence>
<protein>
    <recommendedName>
        <fullName evidence="2">protein-glutamate methylesterase</fullName>
        <ecNumber evidence="2">3.1.1.61</ecNumber>
    </recommendedName>
</protein>
<evidence type="ECO:0000256" key="4">
    <source>
        <dbReference type="PROSITE-ProRule" id="PRU00050"/>
    </source>
</evidence>
<dbReference type="SUPFAM" id="SSF52738">
    <property type="entry name" value="Methylesterase CheB, C-terminal domain"/>
    <property type="match status" value="1"/>
</dbReference>
<dbReference type="InterPro" id="IPR000673">
    <property type="entry name" value="Sig_transdc_resp-reg_Me-estase"/>
</dbReference>
<evidence type="ECO:0000256" key="1">
    <source>
        <dbReference type="ARBA" id="ARBA00022801"/>
    </source>
</evidence>
<dbReference type="GO" id="GO:0000156">
    <property type="term" value="F:phosphorelay response regulator activity"/>
    <property type="evidence" value="ECO:0007669"/>
    <property type="project" value="InterPro"/>
</dbReference>
<feature type="domain" description="CheB-type methylesterase" evidence="5">
    <location>
        <begin position="14"/>
        <end position="152"/>
    </location>
</feature>